<proteinExistence type="predicted"/>
<sequence length="99" mass="11439">MRILITEGAPKITHKPKPPRSEIEEGDDWKWCVRIKGLKPITVTLYHNEDWRAETTYNGKMTMFRTIIREVSAADKGSYELDVSNDLGTVSVRHKLRVI</sequence>
<dbReference type="Gene3D" id="2.60.40.10">
    <property type="entry name" value="Immunoglobulins"/>
    <property type="match status" value="1"/>
</dbReference>
<dbReference type="Proteomes" id="UP001152320">
    <property type="component" value="Chromosome 13"/>
</dbReference>
<evidence type="ECO:0000259" key="1">
    <source>
        <dbReference type="Pfam" id="PF07679"/>
    </source>
</evidence>
<dbReference type="InterPro" id="IPR013098">
    <property type="entry name" value="Ig_I-set"/>
</dbReference>
<feature type="domain" description="Immunoglobulin I-set" evidence="1">
    <location>
        <begin position="11"/>
        <end position="98"/>
    </location>
</feature>
<name>A0A9Q1BP85_HOLLE</name>
<gene>
    <name evidence="2" type="ORF">HOLleu_26631</name>
</gene>
<reference evidence="2" key="1">
    <citation type="submission" date="2021-10" db="EMBL/GenBank/DDBJ databases">
        <title>Tropical sea cucumber genome reveals ecological adaptation and Cuvierian tubules defense mechanism.</title>
        <authorList>
            <person name="Chen T."/>
        </authorList>
    </citation>
    <scope>NUCLEOTIDE SEQUENCE</scope>
    <source>
        <strain evidence="2">Nanhai2018</strain>
        <tissue evidence="2">Muscle</tissue>
    </source>
</reference>
<dbReference type="InterPro" id="IPR036179">
    <property type="entry name" value="Ig-like_dom_sf"/>
</dbReference>
<protein>
    <recommendedName>
        <fullName evidence="1">Immunoglobulin I-set domain-containing protein</fullName>
    </recommendedName>
</protein>
<dbReference type="Pfam" id="PF07679">
    <property type="entry name" value="I-set"/>
    <property type="match status" value="1"/>
</dbReference>
<comment type="caution">
    <text evidence="2">The sequence shown here is derived from an EMBL/GenBank/DDBJ whole genome shotgun (WGS) entry which is preliminary data.</text>
</comment>
<keyword evidence="3" id="KW-1185">Reference proteome</keyword>
<dbReference type="SUPFAM" id="SSF48726">
    <property type="entry name" value="Immunoglobulin"/>
    <property type="match status" value="1"/>
</dbReference>
<accession>A0A9Q1BP85</accession>
<dbReference type="OrthoDB" id="10479771at2759"/>
<dbReference type="InterPro" id="IPR013783">
    <property type="entry name" value="Ig-like_fold"/>
</dbReference>
<dbReference type="AlphaFoldDB" id="A0A9Q1BP85"/>
<dbReference type="EMBL" id="JAIZAY010000013">
    <property type="protein sequence ID" value="KAJ8030266.1"/>
    <property type="molecule type" value="Genomic_DNA"/>
</dbReference>
<evidence type="ECO:0000313" key="2">
    <source>
        <dbReference type="EMBL" id="KAJ8030266.1"/>
    </source>
</evidence>
<evidence type="ECO:0000313" key="3">
    <source>
        <dbReference type="Proteomes" id="UP001152320"/>
    </source>
</evidence>
<organism evidence="2 3">
    <name type="scientific">Holothuria leucospilota</name>
    <name type="common">Black long sea cucumber</name>
    <name type="synonym">Mertensiothuria leucospilota</name>
    <dbReference type="NCBI Taxonomy" id="206669"/>
    <lineage>
        <taxon>Eukaryota</taxon>
        <taxon>Metazoa</taxon>
        <taxon>Echinodermata</taxon>
        <taxon>Eleutherozoa</taxon>
        <taxon>Echinozoa</taxon>
        <taxon>Holothuroidea</taxon>
        <taxon>Aspidochirotacea</taxon>
        <taxon>Aspidochirotida</taxon>
        <taxon>Holothuriidae</taxon>
        <taxon>Holothuria</taxon>
    </lineage>
</organism>